<reference evidence="9" key="1">
    <citation type="journal article" date="2023" name="Mol. Phylogenet. Evol.">
        <title>Genome-scale phylogeny and comparative genomics of the fungal order Sordariales.</title>
        <authorList>
            <person name="Hensen N."/>
            <person name="Bonometti L."/>
            <person name="Westerberg I."/>
            <person name="Brannstrom I.O."/>
            <person name="Guillou S."/>
            <person name="Cros-Aarteil S."/>
            <person name="Calhoun S."/>
            <person name="Haridas S."/>
            <person name="Kuo A."/>
            <person name="Mondo S."/>
            <person name="Pangilinan J."/>
            <person name="Riley R."/>
            <person name="LaButti K."/>
            <person name="Andreopoulos B."/>
            <person name="Lipzen A."/>
            <person name="Chen C."/>
            <person name="Yan M."/>
            <person name="Daum C."/>
            <person name="Ng V."/>
            <person name="Clum A."/>
            <person name="Steindorff A."/>
            <person name="Ohm R.A."/>
            <person name="Martin F."/>
            <person name="Silar P."/>
            <person name="Natvig D.O."/>
            <person name="Lalanne C."/>
            <person name="Gautier V."/>
            <person name="Ament-Velasquez S.L."/>
            <person name="Kruys A."/>
            <person name="Hutchinson M.I."/>
            <person name="Powell A.J."/>
            <person name="Barry K."/>
            <person name="Miller A.N."/>
            <person name="Grigoriev I.V."/>
            <person name="Debuchy R."/>
            <person name="Gladieux P."/>
            <person name="Hiltunen Thoren M."/>
            <person name="Johannesson H."/>
        </authorList>
    </citation>
    <scope>NUCLEOTIDE SEQUENCE</scope>
    <source>
        <strain evidence="9">CBS 232.78</strain>
    </source>
</reference>
<dbReference type="Proteomes" id="UP001285441">
    <property type="component" value="Unassembled WGS sequence"/>
</dbReference>
<evidence type="ECO:0000313" key="10">
    <source>
        <dbReference type="Proteomes" id="UP001285441"/>
    </source>
</evidence>
<dbReference type="PROSITE" id="PS00028">
    <property type="entry name" value="ZINC_FINGER_C2H2_1"/>
    <property type="match status" value="1"/>
</dbReference>
<evidence type="ECO:0000256" key="2">
    <source>
        <dbReference type="ARBA" id="ARBA00022737"/>
    </source>
</evidence>
<keyword evidence="5" id="KW-0539">Nucleus</keyword>
<evidence type="ECO:0000256" key="7">
    <source>
        <dbReference type="SAM" id="Phobius"/>
    </source>
</evidence>
<name>A0AAE0TVR3_9PEZI</name>
<feature type="domain" description="C2H2-type" evidence="8">
    <location>
        <begin position="695"/>
        <end position="719"/>
    </location>
</feature>
<protein>
    <recommendedName>
        <fullName evidence="8">C2H2-type domain-containing protein</fullName>
    </recommendedName>
</protein>
<dbReference type="GO" id="GO:0001228">
    <property type="term" value="F:DNA-binding transcription activator activity, RNA polymerase II-specific"/>
    <property type="evidence" value="ECO:0007669"/>
    <property type="project" value="TreeGrafter"/>
</dbReference>
<dbReference type="PROSITE" id="PS50157">
    <property type="entry name" value="ZINC_FINGER_C2H2_2"/>
    <property type="match status" value="2"/>
</dbReference>
<evidence type="ECO:0000259" key="8">
    <source>
        <dbReference type="PROSITE" id="PS50157"/>
    </source>
</evidence>
<dbReference type="PANTHER" id="PTHR24393:SF34">
    <property type="entry name" value="PR_SET DOMAIN 13"/>
    <property type="match status" value="1"/>
</dbReference>
<dbReference type="InterPro" id="IPR013087">
    <property type="entry name" value="Znf_C2H2_type"/>
</dbReference>
<proteinExistence type="predicted"/>
<dbReference type="GO" id="GO:0008270">
    <property type="term" value="F:zinc ion binding"/>
    <property type="evidence" value="ECO:0007669"/>
    <property type="project" value="UniProtKB-KW"/>
</dbReference>
<dbReference type="GO" id="GO:0000978">
    <property type="term" value="F:RNA polymerase II cis-regulatory region sequence-specific DNA binding"/>
    <property type="evidence" value="ECO:0007669"/>
    <property type="project" value="TreeGrafter"/>
</dbReference>
<keyword evidence="7" id="KW-0472">Membrane</keyword>
<dbReference type="GO" id="GO:0005634">
    <property type="term" value="C:nucleus"/>
    <property type="evidence" value="ECO:0007669"/>
    <property type="project" value="TreeGrafter"/>
</dbReference>
<keyword evidence="7" id="KW-1133">Transmembrane helix</keyword>
<feature type="transmembrane region" description="Helical" evidence="7">
    <location>
        <begin position="317"/>
        <end position="338"/>
    </location>
</feature>
<evidence type="ECO:0000256" key="4">
    <source>
        <dbReference type="ARBA" id="ARBA00022833"/>
    </source>
</evidence>
<keyword evidence="7" id="KW-0812">Transmembrane</keyword>
<keyword evidence="3 6" id="KW-0863">Zinc-finger</keyword>
<evidence type="ECO:0000256" key="5">
    <source>
        <dbReference type="ARBA" id="ARBA00023242"/>
    </source>
</evidence>
<dbReference type="SMART" id="SM00355">
    <property type="entry name" value="ZnF_C2H2"/>
    <property type="match status" value="3"/>
</dbReference>
<evidence type="ECO:0000256" key="1">
    <source>
        <dbReference type="ARBA" id="ARBA00022723"/>
    </source>
</evidence>
<comment type="caution">
    <text evidence="9">The sequence shown here is derived from an EMBL/GenBank/DDBJ whole genome shotgun (WGS) entry which is preliminary data.</text>
</comment>
<dbReference type="AlphaFoldDB" id="A0AAE0TVR3"/>
<keyword evidence="4" id="KW-0862">Zinc</keyword>
<sequence>MAMQFGDVQSFAILAFAISRTAWEPDISRDSSKSAMTSYVELVKTIRMHLRMHQETLTPYLDGFPNAHADLIPFSPSAPSSTAQLGPDGHPYASMHAIPDAGEIYFDPGLSEYSKTVQGGDLPSMDTSSWRLSPPETSHLAAITSWKSLRRFGRPHNLLRSPSPKAVAIQPRIQQVNSRPYFKDRRDEQAHLCGYCDVGASQHQAGRASDNRSDNVPTNNHSDIFDSDYRSSFSRLTLAIFILNRILWSPLDAIIEASIDHTLSPLSPWKSHMMKLFILTYGIFVACTWTAGGYYLLGAAVAPLKAFGIERDIIWRVGRALVLLGMLSSHVWLKWMILKALRRHSHIRQDRRESLKMMAKLPHVRLPHITIQMPVYTEGQSCLDINMSTVRDDFRQGSASTIQQKDGREQLCFESIESLSGTSLTPNIGTSIICRRSIQYQKVSGFPFEKVDLTSSSGRSTALASDDNKPPCCTEDEQGVWVWLPKKPAPPYTLNTNITNNDIYSDYPLPDRFALPGIPQSFQAPATQCHAPIPASAGSHGLSPIGFSSPLTPNMDVPPFENFETFDINAALQLQAILDEQQPRQTPQELHQQLHNAAALSASFLFDGMLEEDTGFDFNAGFAPEAPSPNGVTPAQAFNSPTSPSFAAFGGNSPSPILTPGLTSSPLSFSSTPGVPLEGFTPPTTTTVATAETLHSCTEPECSRTFARPGDLRKHERKHRQPFRCTVCGKGHLDKRALARHLWAQHPAHAERTNAKSERARCPQCDYEGRQDNVARHIKMRHGAAPAAPR</sequence>
<dbReference type="InterPro" id="IPR036236">
    <property type="entry name" value="Znf_C2H2_sf"/>
</dbReference>
<keyword evidence="2" id="KW-0677">Repeat</keyword>
<evidence type="ECO:0000256" key="3">
    <source>
        <dbReference type="ARBA" id="ARBA00022771"/>
    </source>
</evidence>
<dbReference type="Gene3D" id="3.30.160.60">
    <property type="entry name" value="Classic Zinc Finger"/>
    <property type="match status" value="2"/>
</dbReference>
<evidence type="ECO:0000313" key="9">
    <source>
        <dbReference type="EMBL" id="KAK3381145.1"/>
    </source>
</evidence>
<organism evidence="9 10">
    <name type="scientific">Podospora didyma</name>
    <dbReference type="NCBI Taxonomy" id="330526"/>
    <lineage>
        <taxon>Eukaryota</taxon>
        <taxon>Fungi</taxon>
        <taxon>Dikarya</taxon>
        <taxon>Ascomycota</taxon>
        <taxon>Pezizomycotina</taxon>
        <taxon>Sordariomycetes</taxon>
        <taxon>Sordariomycetidae</taxon>
        <taxon>Sordariales</taxon>
        <taxon>Podosporaceae</taxon>
        <taxon>Podospora</taxon>
    </lineage>
</organism>
<dbReference type="SUPFAM" id="SSF57667">
    <property type="entry name" value="beta-beta-alpha zinc fingers"/>
    <property type="match status" value="1"/>
</dbReference>
<keyword evidence="1" id="KW-0479">Metal-binding</keyword>
<gene>
    <name evidence="9" type="ORF">B0H63DRAFT_560885</name>
</gene>
<feature type="transmembrane region" description="Helical" evidence="7">
    <location>
        <begin position="276"/>
        <end position="297"/>
    </location>
</feature>
<accession>A0AAE0TVR3</accession>
<feature type="domain" description="C2H2-type" evidence="8">
    <location>
        <begin position="723"/>
        <end position="751"/>
    </location>
</feature>
<dbReference type="EMBL" id="JAULSW010000005">
    <property type="protein sequence ID" value="KAK3381145.1"/>
    <property type="molecule type" value="Genomic_DNA"/>
</dbReference>
<reference evidence="9" key="2">
    <citation type="submission" date="2023-06" db="EMBL/GenBank/DDBJ databases">
        <authorList>
            <consortium name="Lawrence Berkeley National Laboratory"/>
            <person name="Haridas S."/>
            <person name="Hensen N."/>
            <person name="Bonometti L."/>
            <person name="Westerberg I."/>
            <person name="Brannstrom I.O."/>
            <person name="Guillou S."/>
            <person name="Cros-Aarteil S."/>
            <person name="Calhoun S."/>
            <person name="Kuo A."/>
            <person name="Mondo S."/>
            <person name="Pangilinan J."/>
            <person name="Riley R."/>
            <person name="LaButti K."/>
            <person name="Andreopoulos B."/>
            <person name="Lipzen A."/>
            <person name="Chen C."/>
            <person name="Yanf M."/>
            <person name="Daum C."/>
            <person name="Ng V."/>
            <person name="Clum A."/>
            <person name="Steindorff A."/>
            <person name="Ohm R."/>
            <person name="Martin F."/>
            <person name="Silar P."/>
            <person name="Natvig D."/>
            <person name="Lalanne C."/>
            <person name="Gautier V."/>
            <person name="Ament-velasquez S.L."/>
            <person name="Kruys A."/>
            <person name="Hutchinson M.I."/>
            <person name="Powell A.J."/>
            <person name="Barry K."/>
            <person name="Miller A.N."/>
            <person name="Grigoriev I.V."/>
            <person name="Debuchy R."/>
            <person name="Gladieux P."/>
            <person name="Thoren M.H."/>
            <person name="Johannesson H."/>
        </authorList>
    </citation>
    <scope>NUCLEOTIDE SEQUENCE</scope>
    <source>
        <strain evidence="9">CBS 232.78</strain>
    </source>
</reference>
<evidence type="ECO:0000256" key="6">
    <source>
        <dbReference type="PROSITE-ProRule" id="PRU00042"/>
    </source>
</evidence>
<keyword evidence="10" id="KW-1185">Reference proteome</keyword>
<dbReference type="PANTHER" id="PTHR24393">
    <property type="entry name" value="ZINC FINGER PROTEIN"/>
    <property type="match status" value="1"/>
</dbReference>